<keyword evidence="2" id="KW-1185">Reference proteome</keyword>
<dbReference type="Proteomes" id="UP001219568">
    <property type="component" value="Unassembled WGS sequence"/>
</dbReference>
<organism evidence="1 2">
    <name type="scientific">Penicillium canescens</name>
    <dbReference type="NCBI Taxonomy" id="5083"/>
    <lineage>
        <taxon>Eukaryota</taxon>
        <taxon>Fungi</taxon>
        <taxon>Dikarya</taxon>
        <taxon>Ascomycota</taxon>
        <taxon>Pezizomycotina</taxon>
        <taxon>Eurotiomycetes</taxon>
        <taxon>Eurotiomycetidae</taxon>
        <taxon>Eurotiales</taxon>
        <taxon>Aspergillaceae</taxon>
        <taxon>Penicillium</taxon>
    </lineage>
</organism>
<proteinExistence type="predicted"/>
<sequence>MRPQLPLMLPRIRIWLWKVRAEYKYYQASPGASKMMTLLRSFKCFVTGGEVYLAGGGGAR</sequence>
<reference evidence="1" key="1">
    <citation type="journal article" date="2023" name="IMA Fungus">
        <title>Comparative genomic study of the Penicillium genus elucidates a diverse pangenome and 15 lateral gene transfer events.</title>
        <authorList>
            <person name="Petersen C."/>
            <person name="Sorensen T."/>
            <person name="Nielsen M.R."/>
            <person name="Sondergaard T.E."/>
            <person name="Sorensen J.L."/>
            <person name="Fitzpatrick D.A."/>
            <person name="Frisvad J.C."/>
            <person name="Nielsen K.L."/>
        </authorList>
    </citation>
    <scope>NUCLEOTIDE SEQUENCE</scope>
    <source>
        <strain evidence="1">IBT 15450</strain>
    </source>
</reference>
<reference evidence="1" key="2">
    <citation type="submission" date="2023-01" db="EMBL/GenBank/DDBJ databases">
        <authorList>
            <person name="Petersen C."/>
        </authorList>
    </citation>
    <scope>NUCLEOTIDE SEQUENCE</scope>
    <source>
        <strain evidence="1">IBT 15450</strain>
    </source>
</reference>
<evidence type="ECO:0000313" key="2">
    <source>
        <dbReference type="Proteomes" id="UP001219568"/>
    </source>
</evidence>
<evidence type="ECO:0000313" key="1">
    <source>
        <dbReference type="EMBL" id="KAJ6052518.1"/>
    </source>
</evidence>
<name>A0AAD6IL20_PENCN</name>
<gene>
    <name evidence="1" type="ORF">N7460_003052</name>
</gene>
<accession>A0AAD6IL20</accession>
<dbReference type="AlphaFoldDB" id="A0AAD6IL20"/>
<comment type="caution">
    <text evidence="1">The sequence shown here is derived from an EMBL/GenBank/DDBJ whole genome shotgun (WGS) entry which is preliminary data.</text>
</comment>
<protein>
    <submittedName>
        <fullName evidence="1">Uncharacterized protein</fullName>
    </submittedName>
</protein>
<dbReference type="EMBL" id="JAQJZL010000002">
    <property type="protein sequence ID" value="KAJ6052518.1"/>
    <property type="molecule type" value="Genomic_DNA"/>
</dbReference>